<feature type="region of interest" description="Disordered" evidence="1">
    <location>
        <begin position="110"/>
        <end position="149"/>
    </location>
</feature>
<dbReference type="AlphaFoldDB" id="G0TZD8"/>
<sequence length="339" mass="38286">MRMNDNDDPPKEMKEGDFASSHPLSVNATPFETASGASQFSAEKWHDRVPLPRDKTSAMCSSAAWAPFPLIYPDMYMLNPNLRAVPHMTAVISDGLRRYSGVPFMRMSSPTRRVSNTPEGAKRAEKGSLSAYAKPWSPTTESGFSQAGDDGYTQLKQEWSRVPYRGEMVVAPLPFKEMTNLFVHSLTVKPLTKPRIQLELFNYLCARCTTRTFFGRLSCREADITLRWVADDVPPLRIAHLIEQITDVPVCALFIEKNSDKYELWLEKPEKATHVVETISGALWTCPMFHGYAVHTKTDEEKEFLLNYITSLKEGFPETSPYPMRFVEASTQVAEEANA</sequence>
<reference evidence="2" key="1">
    <citation type="journal article" date="2012" name="Proc. Natl. Acad. Sci. U.S.A.">
        <title>Antigenic diversity is generated by distinct evolutionary mechanisms in African trypanosome species.</title>
        <authorList>
            <person name="Jackson A.P."/>
            <person name="Berry A."/>
            <person name="Aslett M."/>
            <person name="Allison H.C."/>
            <person name="Burton P."/>
            <person name="Vavrova-Anderson J."/>
            <person name="Brown R."/>
            <person name="Browne H."/>
            <person name="Corton N."/>
            <person name="Hauser H."/>
            <person name="Gamble J."/>
            <person name="Gilderthorp R."/>
            <person name="Marcello L."/>
            <person name="McQuillan J."/>
            <person name="Otto T.D."/>
            <person name="Quail M.A."/>
            <person name="Sanders M.J."/>
            <person name="van Tonder A."/>
            <person name="Ginger M.L."/>
            <person name="Field M.C."/>
            <person name="Barry J.D."/>
            <person name="Hertz-Fowler C."/>
            <person name="Berriman M."/>
        </authorList>
    </citation>
    <scope>NUCLEOTIDE SEQUENCE</scope>
    <source>
        <strain evidence="2">Y486</strain>
    </source>
</reference>
<organism evidence="2">
    <name type="scientific">Trypanosoma vivax (strain Y486)</name>
    <dbReference type="NCBI Taxonomy" id="1055687"/>
    <lineage>
        <taxon>Eukaryota</taxon>
        <taxon>Discoba</taxon>
        <taxon>Euglenozoa</taxon>
        <taxon>Kinetoplastea</taxon>
        <taxon>Metakinetoplastina</taxon>
        <taxon>Trypanosomatida</taxon>
        <taxon>Trypanosomatidae</taxon>
        <taxon>Trypanosoma</taxon>
        <taxon>Duttonella</taxon>
    </lineage>
</organism>
<protein>
    <submittedName>
        <fullName evidence="2">Uncharacterized protein</fullName>
    </submittedName>
</protein>
<feature type="region of interest" description="Disordered" evidence="1">
    <location>
        <begin position="1"/>
        <end position="29"/>
    </location>
</feature>
<evidence type="ECO:0000313" key="2">
    <source>
        <dbReference type="EMBL" id="CCC49341.1"/>
    </source>
</evidence>
<gene>
    <name evidence="2" type="ORF">TVY486_0706560</name>
</gene>
<dbReference type="VEuPathDB" id="TriTrypDB:TvY486_0706560"/>
<name>G0TZD8_TRYVY</name>
<proteinExistence type="predicted"/>
<feature type="compositionally biased region" description="Basic and acidic residues" evidence="1">
    <location>
        <begin position="1"/>
        <end position="17"/>
    </location>
</feature>
<accession>G0TZD8</accession>
<evidence type="ECO:0000256" key="1">
    <source>
        <dbReference type="SAM" id="MobiDB-lite"/>
    </source>
</evidence>
<dbReference type="EMBL" id="HE573023">
    <property type="protein sequence ID" value="CCC49341.1"/>
    <property type="molecule type" value="Genomic_DNA"/>
</dbReference>